<sequence length="378" mass="42870">MGLWNKLFGKKKKVPEKEVSQVVEQLKLEERQEPEKPSEPTLEEKLAGALEAKRYESASDIYIALGQYDKAAEMYVKANHGWGLREKHNIFGNAVSMLQKSGVTIEEAVTRVFSLYGYENEGKEYYGVIAMTAFLTDLKKKGEDTPERRKILLDLSAFMDSKTESFKHWRAEDVADALGDFYTACDNAERARETYLQGAAQCVSRDEYDRAINLRKKAGLSEAEAVSATAQEITSFYDLFAIAEKYHKILSEDARRHILKISEQCEEYDKGRTARVHELFGLKREAAELYVQAQGEDNLASGLKLYSELGDDRAVLDTIIKRCQGIRYDHHGSFEWALNQTTYGEERKDILCIQLQLLSSLFGGNLPSSQETATFLGY</sequence>
<accession>A0A1F8EDJ3</accession>
<reference evidence="1 2" key="1">
    <citation type="journal article" date="2016" name="Nat. Commun.">
        <title>Thousands of microbial genomes shed light on interconnected biogeochemical processes in an aquifer system.</title>
        <authorList>
            <person name="Anantharaman K."/>
            <person name="Brown C.T."/>
            <person name="Hug L.A."/>
            <person name="Sharon I."/>
            <person name="Castelle C.J."/>
            <person name="Probst A.J."/>
            <person name="Thomas B.C."/>
            <person name="Singh A."/>
            <person name="Wilkins M.J."/>
            <person name="Karaoz U."/>
            <person name="Brodie E.L."/>
            <person name="Williams K.H."/>
            <person name="Hubbard S.S."/>
            <person name="Banfield J.F."/>
        </authorList>
    </citation>
    <scope>NUCLEOTIDE SEQUENCE [LARGE SCALE GENOMIC DNA]</scope>
</reference>
<proteinExistence type="predicted"/>
<evidence type="ECO:0000313" key="2">
    <source>
        <dbReference type="Proteomes" id="UP000177594"/>
    </source>
</evidence>
<comment type="caution">
    <text evidence="1">The sequence shown here is derived from an EMBL/GenBank/DDBJ whole genome shotgun (WGS) entry which is preliminary data.</text>
</comment>
<evidence type="ECO:0008006" key="3">
    <source>
        <dbReference type="Google" id="ProtNLM"/>
    </source>
</evidence>
<organism evidence="1 2">
    <name type="scientific">Candidatus Yanofskybacteria bacterium RIFCSPHIGHO2_01_FULL_39_8b</name>
    <dbReference type="NCBI Taxonomy" id="1802659"/>
    <lineage>
        <taxon>Bacteria</taxon>
        <taxon>Candidatus Yanofskyibacteriota</taxon>
    </lineage>
</organism>
<name>A0A1F8EDJ3_9BACT</name>
<gene>
    <name evidence="1" type="ORF">A2817_02020</name>
</gene>
<dbReference type="AlphaFoldDB" id="A0A1F8EDJ3"/>
<protein>
    <recommendedName>
        <fullName evidence="3">Tetratricopeptide repeat protein</fullName>
    </recommendedName>
</protein>
<dbReference type="EMBL" id="MGIZ01000043">
    <property type="protein sequence ID" value="OGM98025.1"/>
    <property type="molecule type" value="Genomic_DNA"/>
</dbReference>
<evidence type="ECO:0000313" key="1">
    <source>
        <dbReference type="EMBL" id="OGM98025.1"/>
    </source>
</evidence>
<dbReference type="Proteomes" id="UP000177594">
    <property type="component" value="Unassembled WGS sequence"/>
</dbReference>